<dbReference type="SUPFAM" id="SSF52096">
    <property type="entry name" value="ClpP/crotonase"/>
    <property type="match status" value="1"/>
</dbReference>
<reference evidence="1" key="1">
    <citation type="submission" date="2020-05" db="EMBL/GenBank/DDBJ databases">
        <authorList>
            <person name="Chiriac C."/>
            <person name="Salcher M."/>
            <person name="Ghai R."/>
            <person name="Kavagutti S V."/>
        </authorList>
    </citation>
    <scope>NUCLEOTIDE SEQUENCE</scope>
</reference>
<dbReference type="PANTHER" id="PTHR43459">
    <property type="entry name" value="ENOYL-COA HYDRATASE"/>
    <property type="match status" value="1"/>
</dbReference>
<organism evidence="1">
    <name type="scientific">freshwater metagenome</name>
    <dbReference type="NCBI Taxonomy" id="449393"/>
    <lineage>
        <taxon>unclassified sequences</taxon>
        <taxon>metagenomes</taxon>
        <taxon>ecological metagenomes</taxon>
    </lineage>
</organism>
<dbReference type="AlphaFoldDB" id="A0A6J7UNR8"/>
<name>A0A6J7UNR8_9ZZZZ</name>
<gene>
    <name evidence="1" type="ORF">UFOPK4347_01503</name>
</gene>
<dbReference type="InterPro" id="IPR001753">
    <property type="entry name" value="Enoyl-CoA_hydra/iso"/>
</dbReference>
<dbReference type="InterPro" id="IPR029045">
    <property type="entry name" value="ClpP/crotonase-like_dom_sf"/>
</dbReference>
<dbReference type="PANTHER" id="PTHR43459:SF1">
    <property type="entry name" value="EG:BACN32G11.4 PROTEIN"/>
    <property type="match status" value="1"/>
</dbReference>
<dbReference type="PROSITE" id="PS00166">
    <property type="entry name" value="ENOYL_COA_HYDRATASE"/>
    <property type="match status" value="1"/>
</dbReference>
<dbReference type="EMBL" id="CAFBQU010000059">
    <property type="protein sequence ID" value="CAB5067535.1"/>
    <property type="molecule type" value="Genomic_DNA"/>
</dbReference>
<dbReference type="Pfam" id="PF00378">
    <property type="entry name" value="ECH_1"/>
    <property type="match status" value="1"/>
</dbReference>
<dbReference type="GO" id="GO:0003824">
    <property type="term" value="F:catalytic activity"/>
    <property type="evidence" value="ECO:0007669"/>
    <property type="project" value="InterPro"/>
</dbReference>
<accession>A0A6J7UNR8</accession>
<dbReference type="Gene3D" id="3.90.226.10">
    <property type="entry name" value="2-enoyl-CoA Hydratase, Chain A, domain 1"/>
    <property type="match status" value="1"/>
</dbReference>
<sequence>MDYSEYQLARVQVTDGIASVVINNPPINIFDLPLYGEMAKLADQLASDSDVRVVVLSSDNPDFFIPHFDVGLILQIPQNLPTPTELNTFTKMCEAFREMPKATIAVIEGRIGGGGSELALSCDMRFALRGKAVFNQPEVALGIIPGGSGTVRLSRLVGRSRALEVVLGCDDIDADTAEQWGWVNRTLNKDELWPFVNRMAQRIASFPPAAVQEAKAAILRSDHNIHVELLQEAIGFNKLLADPQAQQAMQNFMARGGQTSAGEKRLGELAGELG</sequence>
<dbReference type="CDD" id="cd06558">
    <property type="entry name" value="crotonase-like"/>
    <property type="match status" value="1"/>
</dbReference>
<evidence type="ECO:0000313" key="1">
    <source>
        <dbReference type="EMBL" id="CAB5067535.1"/>
    </source>
</evidence>
<dbReference type="InterPro" id="IPR018376">
    <property type="entry name" value="Enoyl-CoA_hyd/isom_CS"/>
</dbReference>
<proteinExistence type="predicted"/>
<protein>
    <submittedName>
        <fullName evidence="1">Unannotated protein</fullName>
    </submittedName>
</protein>